<keyword evidence="1" id="KW-0560">Oxidoreductase</keyword>
<dbReference type="InterPro" id="IPR050791">
    <property type="entry name" value="Aldo-Keto_reductase"/>
</dbReference>
<reference evidence="3 4" key="1">
    <citation type="submission" date="2023-07" db="EMBL/GenBank/DDBJ databases">
        <title>Genomic Encyclopedia of Type Strains, Phase IV (KMG-IV): sequencing the most valuable type-strain genomes for metagenomic binning, comparative biology and taxonomic classification.</title>
        <authorList>
            <person name="Goeker M."/>
        </authorList>
    </citation>
    <scope>NUCLEOTIDE SEQUENCE [LARGE SCALE GENOMIC DNA]</scope>
    <source>
        <strain evidence="3 4">DSM 27594</strain>
    </source>
</reference>
<evidence type="ECO:0000313" key="3">
    <source>
        <dbReference type="EMBL" id="MDQ0201331.1"/>
    </source>
</evidence>
<accession>A0ABT9Y158</accession>
<gene>
    <name evidence="3" type="ORF">J2S10_004537</name>
</gene>
<proteinExistence type="predicted"/>
<dbReference type="PANTHER" id="PTHR43625:SF77">
    <property type="entry name" value="ALDO-KETO REDUCTASE"/>
    <property type="match status" value="1"/>
</dbReference>
<sequence>MLDSKPEVIRKSVEGSLKRLKIETIDLYYQHRVDPNVPIEEVAGVIQDLIKEGKIRDWGLSEAGVESIRRAHAVQPLTAVESEYSMMWRSPENELLPTLKELEIGFVPFAPLGKGFLTGTIDKYTTFGSDDFRSKQPRFQSENLEANQVLVELIKRVAAEKNATPAQIALAWVLAQMSWIVPIPGTRKLERLEENIGAVDVELTTEELSDLNNALSKIEVVGDRYPAGSDYAKRVSK</sequence>
<organism evidence="3 4">
    <name type="scientific">Neobacillus ginsengisoli</name>
    <dbReference type="NCBI Taxonomy" id="904295"/>
    <lineage>
        <taxon>Bacteria</taxon>
        <taxon>Bacillati</taxon>
        <taxon>Bacillota</taxon>
        <taxon>Bacilli</taxon>
        <taxon>Bacillales</taxon>
        <taxon>Bacillaceae</taxon>
        <taxon>Neobacillus</taxon>
    </lineage>
</organism>
<dbReference type="InterPro" id="IPR036812">
    <property type="entry name" value="NAD(P)_OxRdtase_dom_sf"/>
</dbReference>
<dbReference type="Pfam" id="PF00248">
    <property type="entry name" value="Aldo_ket_red"/>
    <property type="match status" value="1"/>
</dbReference>
<name>A0ABT9Y158_9BACI</name>
<dbReference type="Proteomes" id="UP001224122">
    <property type="component" value="Unassembled WGS sequence"/>
</dbReference>
<dbReference type="InterPro" id="IPR023210">
    <property type="entry name" value="NADP_OxRdtase_dom"/>
</dbReference>
<protein>
    <submittedName>
        <fullName evidence="3">Aryl-alcohol dehydrogenase-like predicted oxidoreductase</fullName>
    </submittedName>
</protein>
<evidence type="ECO:0000256" key="1">
    <source>
        <dbReference type="ARBA" id="ARBA00023002"/>
    </source>
</evidence>
<comment type="caution">
    <text evidence="3">The sequence shown here is derived from an EMBL/GenBank/DDBJ whole genome shotgun (WGS) entry which is preliminary data.</text>
</comment>
<dbReference type="EMBL" id="JAUSTW010000009">
    <property type="protein sequence ID" value="MDQ0201331.1"/>
    <property type="molecule type" value="Genomic_DNA"/>
</dbReference>
<dbReference type="PANTHER" id="PTHR43625">
    <property type="entry name" value="AFLATOXIN B1 ALDEHYDE REDUCTASE"/>
    <property type="match status" value="1"/>
</dbReference>
<feature type="domain" description="NADP-dependent oxidoreductase" evidence="2">
    <location>
        <begin position="4"/>
        <end position="213"/>
    </location>
</feature>
<dbReference type="SUPFAM" id="SSF51430">
    <property type="entry name" value="NAD(P)-linked oxidoreductase"/>
    <property type="match status" value="1"/>
</dbReference>
<evidence type="ECO:0000313" key="4">
    <source>
        <dbReference type="Proteomes" id="UP001224122"/>
    </source>
</evidence>
<evidence type="ECO:0000259" key="2">
    <source>
        <dbReference type="Pfam" id="PF00248"/>
    </source>
</evidence>
<dbReference type="Gene3D" id="3.20.20.100">
    <property type="entry name" value="NADP-dependent oxidoreductase domain"/>
    <property type="match status" value="1"/>
</dbReference>
<keyword evidence="4" id="KW-1185">Reference proteome</keyword>